<gene>
    <name evidence="1" type="ORF">O9570_23765</name>
</gene>
<dbReference type="RefSeq" id="WP_006384534.1">
    <property type="nucleotide sequence ID" value="NZ_CAXONT010000078.1"/>
</dbReference>
<accession>A0A0D6HSX4</accession>
<sequence length="269" mass="31004">MTSILHAHPIDPAVRERVMATLEHIEQRHDVRVLLACESGSRGWGFASPDSDYDVRFLYVHKLDWYLRVAPQRDVIELPIDDELDVSGWELRKALQLLRGSNPTLFEWLDSPVLYRQDEATSAWLRHFRSGYFSHMKGRWHYVSMAGRNFRESLQGDTVRLKKYLYVLRPVLAAQWIDSGRGIPPMRFADLADAMVTDPALRDEINALLAIKMQAGEAEHGPRFPLIHAYLETTLPALEKAPFFDRPDGQTERLDRFLYEVVTGAPLTY</sequence>
<protein>
    <submittedName>
        <fullName evidence="1">Nucleotidyltransferase domain-containing protein</fullName>
    </submittedName>
</protein>
<dbReference type="KEGG" id="axx:ERS451415_03229"/>
<proteinExistence type="predicted"/>
<dbReference type="PANTHER" id="PTHR34817:SF2">
    <property type="entry name" value="NUCLEOTIDYLTRANSFERASE"/>
    <property type="match status" value="1"/>
</dbReference>
<dbReference type="Proteomes" id="UP001141992">
    <property type="component" value="Unassembled WGS sequence"/>
</dbReference>
<comment type="caution">
    <text evidence="1">The sequence shown here is derived from an EMBL/GenBank/DDBJ whole genome shotgun (WGS) entry which is preliminary data.</text>
</comment>
<dbReference type="EMBL" id="JAPZVI010000025">
    <property type="protein sequence ID" value="MCZ8404497.1"/>
    <property type="molecule type" value="Genomic_DNA"/>
</dbReference>
<dbReference type="PANTHER" id="PTHR34817">
    <property type="entry name" value="NUCLEOTIDYLTRANSFERASE"/>
    <property type="match status" value="1"/>
</dbReference>
<dbReference type="eggNOG" id="COG3541">
    <property type="taxonomic scope" value="Bacteria"/>
</dbReference>
<accession>A0A0M7DPA0</accession>
<evidence type="ECO:0000313" key="2">
    <source>
        <dbReference type="Proteomes" id="UP001141992"/>
    </source>
</evidence>
<evidence type="ECO:0000313" key="1">
    <source>
        <dbReference type="EMBL" id="MCZ8404497.1"/>
    </source>
</evidence>
<dbReference type="Pfam" id="PF10127">
    <property type="entry name" value="RlaP"/>
    <property type="match status" value="1"/>
</dbReference>
<dbReference type="AlphaFoldDB" id="A0A0D6HSX4"/>
<name>A0A0D6HSX4_ALCXX</name>
<dbReference type="InterPro" id="IPR018775">
    <property type="entry name" value="RlaP"/>
</dbReference>
<organism evidence="1 2">
    <name type="scientific">Alcaligenes xylosoxydans xylosoxydans</name>
    <name type="common">Achromobacter xylosoxidans</name>
    <dbReference type="NCBI Taxonomy" id="85698"/>
    <lineage>
        <taxon>Bacteria</taxon>
        <taxon>Pseudomonadati</taxon>
        <taxon>Pseudomonadota</taxon>
        <taxon>Betaproteobacteria</taxon>
        <taxon>Burkholderiales</taxon>
        <taxon>Alcaligenaceae</taxon>
        <taxon>Achromobacter</taxon>
    </lineage>
</organism>
<reference evidence="1" key="1">
    <citation type="submission" date="2022-12" db="EMBL/GenBank/DDBJ databases">
        <authorList>
            <person name="Voronina O.L."/>
            <person name="Kunda M.S."/>
            <person name="Ryzhova N."/>
            <person name="Aksenova E.I."/>
        </authorList>
    </citation>
    <scope>NUCLEOTIDE SEQUENCE</scope>
    <source>
        <strain evidence="1">SCCH136:Ach223948</strain>
    </source>
</reference>